<evidence type="ECO:0000256" key="2">
    <source>
        <dbReference type="ARBA" id="ARBA00015157"/>
    </source>
</evidence>
<sequence>MGCDGGTIPKRDELVRTKKKPEQKDKDSELSYRWRHCNITQQPLQKPIVACHLGRLYSKLSVIEALLDRSQLPETARHIRNLKDIKELKLTPNPAFQDGAEKGDGYVDRQSAPYICPVIGLEMNGKFKFSFIWGCGCVMSERSLKEIKTKVCHKCQKPFAEEDVVILNAADEDLNLMQTRMEARQARLRLEKKVKKTAIKQEIEEEGSDVAKTEEIKNVPLKTEPLDKPSVSKQATKTLKGGQGDKRPSDSKIENPDFKKAKGSYSVAKDPQATEVFKSLFTTSQKAQDQTRAHWITYNPFYN</sequence>
<feature type="region of interest" description="Disordered" evidence="4">
    <location>
        <begin position="215"/>
        <end position="268"/>
    </location>
</feature>
<comment type="similarity">
    <text evidence="1">Belongs to the rtf2 family.</text>
</comment>
<feature type="compositionally biased region" description="Basic and acidic residues" evidence="4">
    <location>
        <begin position="243"/>
        <end position="260"/>
    </location>
</feature>
<proteinExistence type="inferred from homology"/>
<feature type="compositionally biased region" description="Basic and acidic residues" evidence="4">
    <location>
        <begin position="9"/>
        <end position="27"/>
    </location>
</feature>
<name>A0A1B6MPX8_9HEMI</name>
<feature type="region of interest" description="Disordered" evidence="4">
    <location>
        <begin position="1"/>
        <end position="27"/>
    </location>
</feature>
<dbReference type="AlphaFoldDB" id="A0A1B6MPX8"/>
<evidence type="ECO:0000256" key="4">
    <source>
        <dbReference type="SAM" id="MobiDB-lite"/>
    </source>
</evidence>
<dbReference type="EMBL" id="GEBQ01001980">
    <property type="protein sequence ID" value="JAT37997.1"/>
    <property type="molecule type" value="Transcribed_RNA"/>
</dbReference>
<evidence type="ECO:0000313" key="5">
    <source>
        <dbReference type="EMBL" id="JAT37997.1"/>
    </source>
</evidence>
<evidence type="ECO:0000256" key="3">
    <source>
        <dbReference type="ARBA" id="ARBA00030367"/>
    </source>
</evidence>
<dbReference type="InterPro" id="IPR027799">
    <property type="entry name" value="Rtf2_RING-finger"/>
</dbReference>
<accession>A0A1B6MPX8</accession>
<dbReference type="GO" id="GO:0006274">
    <property type="term" value="P:DNA replication termination"/>
    <property type="evidence" value="ECO:0007669"/>
    <property type="project" value="TreeGrafter"/>
</dbReference>
<organism evidence="5">
    <name type="scientific">Graphocephala atropunctata</name>
    <dbReference type="NCBI Taxonomy" id="36148"/>
    <lineage>
        <taxon>Eukaryota</taxon>
        <taxon>Metazoa</taxon>
        <taxon>Ecdysozoa</taxon>
        <taxon>Arthropoda</taxon>
        <taxon>Hexapoda</taxon>
        <taxon>Insecta</taxon>
        <taxon>Pterygota</taxon>
        <taxon>Neoptera</taxon>
        <taxon>Paraneoptera</taxon>
        <taxon>Hemiptera</taxon>
        <taxon>Auchenorrhyncha</taxon>
        <taxon>Membracoidea</taxon>
        <taxon>Cicadellidae</taxon>
        <taxon>Cicadellinae</taxon>
        <taxon>Cicadellini</taxon>
        <taxon>Graphocephala</taxon>
    </lineage>
</organism>
<dbReference type="GO" id="GO:0005634">
    <property type="term" value="C:nucleus"/>
    <property type="evidence" value="ECO:0007669"/>
    <property type="project" value="TreeGrafter"/>
</dbReference>
<gene>
    <name evidence="5" type="ORF">g.3810</name>
</gene>
<dbReference type="CDD" id="cd16653">
    <property type="entry name" value="RING-like_Rtf2"/>
    <property type="match status" value="1"/>
</dbReference>
<dbReference type="InterPro" id="IPR006735">
    <property type="entry name" value="Rtf2"/>
</dbReference>
<dbReference type="Pfam" id="PF04641">
    <property type="entry name" value="Rtf2"/>
    <property type="match status" value="1"/>
</dbReference>
<dbReference type="PANTHER" id="PTHR12775">
    <property type="entry name" value="PROTEIN C20ORF43 HOMOLOG"/>
    <property type="match status" value="1"/>
</dbReference>
<evidence type="ECO:0000256" key="1">
    <source>
        <dbReference type="ARBA" id="ARBA00009885"/>
    </source>
</evidence>
<protein>
    <recommendedName>
        <fullName evidence="2">Replication termination factor 2</fullName>
    </recommendedName>
    <alternativeName>
        <fullName evidence="3">Replication termination factor 2 domain-containing protein 1</fullName>
    </alternativeName>
</protein>
<reference evidence="5" key="1">
    <citation type="submission" date="2015-11" db="EMBL/GenBank/DDBJ databases">
        <title>De novo transcriptome assembly of four potential Pierce s Disease insect vectors from Arizona vineyards.</title>
        <authorList>
            <person name="Tassone E.E."/>
        </authorList>
    </citation>
    <scope>NUCLEOTIDE SEQUENCE</scope>
</reference>
<dbReference type="PANTHER" id="PTHR12775:SF0">
    <property type="entry name" value="REPLICATION TERMINATION FACTOR 2"/>
    <property type="match status" value="1"/>
</dbReference>